<dbReference type="Proteomes" id="UP000076555">
    <property type="component" value="Unassembled WGS sequence"/>
</dbReference>
<dbReference type="InterPro" id="IPR011006">
    <property type="entry name" value="CheY-like_superfamily"/>
</dbReference>
<comment type="induction">
    <text evidence="2">By nitrogen starvation.</text>
</comment>
<dbReference type="InterPro" id="IPR001789">
    <property type="entry name" value="Sig_transdc_resp-reg_receiver"/>
</dbReference>
<feature type="modified residue" description="4-aspartylphosphate" evidence="3">
    <location>
        <position position="381"/>
    </location>
</feature>
<dbReference type="PIRSF" id="PIRSF005897">
    <property type="entry name" value="RR_PatA"/>
    <property type="match status" value="1"/>
</dbReference>
<evidence type="ECO:0000256" key="2">
    <source>
        <dbReference type="PIRNR" id="PIRNR005897"/>
    </source>
</evidence>
<comment type="function">
    <text evidence="2">Controls heterocyst pattern formation.</text>
</comment>
<evidence type="ECO:0000313" key="6">
    <source>
        <dbReference type="Proteomes" id="UP000076555"/>
    </source>
</evidence>
<dbReference type="InterPro" id="IPR024186">
    <property type="entry name" value="Sig_transdc_resp-reg_PatA"/>
</dbReference>
<dbReference type="Gene3D" id="3.40.50.2300">
    <property type="match status" value="1"/>
</dbReference>
<dbReference type="RefSeq" id="WP_063871281.1">
    <property type="nucleotide sequence ID" value="NZ_CAWMRI010000015.1"/>
</dbReference>
<keyword evidence="2" id="KW-0364">Heterocyst</keyword>
<dbReference type="PROSITE" id="PS50110">
    <property type="entry name" value="RESPONSE_REGULATORY"/>
    <property type="match status" value="1"/>
</dbReference>
<evidence type="ECO:0000256" key="1">
    <source>
        <dbReference type="ARBA" id="ARBA00022553"/>
    </source>
</evidence>
<evidence type="ECO:0000256" key="3">
    <source>
        <dbReference type="PROSITE-ProRule" id="PRU00169"/>
    </source>
</evidence>
<dbReference type="PANTHER" id="PTHR44591">
    <property type="entry name" value="STRESS RESPONSE REGULATOR PROTEIN 1"/>
    <property type="match status" value="1"/>
</dbReference>
<dbReference type="Pfam" id="PF14332">
    <property type="entry name" value="DUF4388"/>
    <property type="match status" value="1"/>
</dbReference>
<dbReference type="GO" id="GO:0030428">
    <property type="term" value="C:cell septum"/>
    <property type="evidence" value="ECO:0007669"/>
    <property type="project" value="UniProtKB-SubCell"/>
</dbReference>
<gene>
    <name evidence="5" type="ORF">A2T98_01640</name>
</gene>
<dbReference type="GO" id="GO:0000160">
    <property type="term" value="P:phosphorelay signal transduction system"/>
    <property type="evidence" value="ECO:0007669"/>
    <property type="project" value="UniProtKB-KW"/>
</dbReference>
<name>A0A166KVC6_NODSP</name>
<proteinExistence type="evidence at transcript level"/>
<dbReference type="EMBL" id="LWAJ01000015">
    <property type="protein sequence ID" value="KZL51587.1"/>
    <property type="molecule type" value="Genomic_DNA"/>
</dbReference>
<comment type="subcellular location">
    <subcellularLocation>
        <location evidence="2">Cell septum</location>
    </subcellularLocation>
</comment>
<keyword evidence="1 3" id="KW-0597">Phosphoprotein</keyword>
<dbReference type="GO" id="GO:0043158">
    <property type="term" value="P:heterocyst development"/>
    <property type="evidence" value="ECO:0007669"/>
    <property type="project" value="UniProtKB-KW"/>
</dbReference>
<dbReference type="InterPro" id="IPR025497">
    <property type="entry name" value="PatA-like_N"/>
</dbReference>
<dbReference type="SMART" id="SM00448">
    <property type="entry name" value="REC"/>
    <property type="match status" value="1"/>
</dbReference>
<dbReference type="InterPro" id="IPR050595">
    <property type="entry name" value="Bact_response_regulator"/>
</dbReference>
<dbReference type="OrthoDB" id="9809318at2"/>
<comment type="caution">
    <text evidence="5">The sequence shown here is derived from an EMBL/GenBank/DDBJ whole genome shotgun (WGS) entry which is preliminary data.</text>
</comment>
<dbReference type="AlphaFoldDB" id="A0A166KVC6"/>
<keyword evidence="2" id="KW-0902">Two-component regulatory system</keyword>
<reference evidence="5 6" key="1">
    <citation type="submission" date="2016-04" db="EMBL/GenBank/DDBJ databases">
        <title>Draft Genome Assembly of the Bloom-forming Cyanobacterium Nodularia spumigena Strain CENA596 in Shrimp Production Ponds.</title>
        <authorList>
            <person name="Popin R.V."/>
            <person name="Rigonato J."/>
            <person name="Abreu V.A."/>
            <person name="Andreote A.P."/>
            <person name="Silveira S.B."/>
            <person name="Odebrecht C."/>
            <person name="Fiore M.F."/>
        </authorList>
    </citation>
    <scope>NUCLEOTIDE SEQUENCE [LARGE SCALE GENOMIC DNA]</scope>
    <source>
        <strain evidence="5 6">CENA596</strain>
    </source>
</reference>
<dbReference type="PANTHER" id="PTHR44591:SF3">
    <property type="entry name" value="RESPONSE REGULATORY DOMAIN-CONTAINING PROTEIN"/>
    <property type="match status" value="1"/>
</dbReference>
<feature type="domain" description="Response regulatory" evidence="4">
    <location>
        <begin position="332"/>
        <end position="448"/>
    </location>
</feature>
<protein>
    <recommendedName>
        <fullName evidence="2">Protein PatA</fullName>
    </recommendedName>
</protein>
<sequence>MNNIGTFTALRPQRLLRHLSNCYDTTCLQAFSNLVTWSIYLKQGKITYATHSVEPFDRLERHLRRLSYQIPGLTSEIRVQLRLMFDADLHNQFREYHGDPNNQPADYQAIKWLINQGYLNTQQAILLIQELVTEVVESFLLIKNGHFAFSYFPPEASEICRLDVEKVIEFCQIQLYNWLSLTPYISSPYQRPYLLFTNIVQSQAFSDIQPNLTTWMKGLSLRHLAVMMNQDEIELAKILYPYIVKGGIILHEPDPPFDQLPTTELFPKNLVDIPVETSNNTIQSDSDIVVEEFQDISAPVGENIQELTISNNINPTAERVTAATVSTKKVYKVVSVDDSPTILQEISRFLDSETFVVVAINNPIKAVMSIIRHKPDLILLDLNMPGIDGYELCRVIRNNAMFNNTPVIFVTGSKGIIDQVKARLVGASGYLTKPFTRVELHKIIFRHLS</sequence>
<dbReference type="Pfam" id="PF00072">
    <property type="entry name" value="Response_reg"/>
    <property type="match status" value="1"/>
</dbReference>
<organism evidence="5 6">
    <name type="scientific">Nodularia spumigena CENA596</name>
    <dbReference type="NCBI Taxonomy" id="1819295"/>
    <lineage>
        <taxon>Bacteria</taxon>
        <taxon>Bacillati</taxon>
        <taxon>Cyanobacteriota</taxon>
        <taxon>Cyanophyceae</taxon>
        <taxon>Nostocales</taxon>
        <taxon>Nodulariaceae</taxon>
        <taxon>Nodularia</taxon>
    </lineage>
</organism>
<evidence type="ECO:0000313" key="5">
    <source>
        <dbReference type="EMBL" id="KZL51587.1"/>
    </source>
</evidence>
<dbReference type="SUPFAM" id="SSF52172">
    <property type="entry name" value="CheY-like"/>
    <property type="match status" value="1"/>
</dbReference>
<accession>A0A166KVC6</accession>
<evidence type="ECO:0000259" key="4">
    <source>
        <dbReference type="PROSITE" id="PS50110"/>
    </source>
</evidence>